<evidence type="ECO:0000313" key="14">
    <source>
        <dbReference type="Proteomes" id="UP001597337"/>
    </source>
</evidence>
<evidence type="ECO:0000256" key="7">
    <source>
        <dbReference type="ARBA" id="ARBA00022927"/>
    </source>
</evidence>
<evidence type="ECO:0000256" key="5">
    <source>
        <dbReference type="ARBA" id="ARBA00022475"/>
    </source>
</evidence>
<protein>
    <recommendedName>
        <fullName evidence="3 11">Protein-export membrane protein SecG</fullName>
    </recommendedName>
</protein>
<comment type="function">
    <text evidence="11">Involved in protein export. Participates in an early event of protein translocation.</text>
</comment>
<name>A0ABW4YB85_9GAMM</name>
<gene>
    <name evidence="13" type="primary">secG</name>
    <name evidence="13" type="ORF">ACFSJC_11420</name>
</gene>
<comment type="caution">
    <text evidence="13">The sequence shown here is derived from an EMBL/GenBank/DDBJ whole genome shotgun (WGS) entry which is preliminary data.</text>
</comment>
<feature type="compositionally biased region" description="Low complexity" evidence="12">
    <location>
        <begin position="136"/>
        <end position="151"/>
    </location>
</feature>
<evidence type="ECO:0000256" key="2">
    <source>
        <dbReference type="ARBA" id="ARBA00008445"/>
    </source>
</evidence>
<keyword evidence="6 11" id="KW-0812">Transmembrane</keyword>
<dbReference type="NCBIfam" id="TIGR00810">
    <property type="entry name" value="secG"/>
    <property type="match status" value="1"/>
</dbReference>
<comment type="caution">
    <text evidence="11">Lacks conserved residue(s) required for the propagation of feature annotation.</text>
</comment>
<accession>A0ABW4YB85</accession>
<dbReference type="Pfam" id="PF03840">
    <property type="entry name" value="SecG"/>
    <property type="match status" value="1"/>
</dbReference>
<dbReference type="Proteomes" id="UP001597337">
    <property type="component" value="Unassembled WGS sequence"/>
</dbReference>
<keyword evidence="7 11" id="KW-0653">Protein transport</keyword>
<dbReference type="InterPro" id="IPR004692">
    <property type="entry name" value="SecG"/>
</dbReference>
<evidence type="ECO:0000256" key="1">
    <source>
        <dbReference type="ARBA" id="ARBA00004651"/>
    </source>
</evidence>
<evidence type="ECO:0000256" key="10">
    <source>
        <dbReference type="ARBA" id="ARBA00023136"/>
    </source>
</evidence>
<dbReference type="RefSeq" id="WP_386026748.1">
    <property type="nucleotide sequence ID" value="NZ_JBHUHX010000026.1"/>
</dbReference>
<feature type="region of interest" description="Disordered" evidence="12">
    <location>
        <begin position="94"/>
        <end position="151"/>
    </location>
</feature>
<dbReference type="EMBL" id="JBHUHX010000026">
    <property type="protein sequence ID" value="MFD2112451.1"/>
    <property type="molecule type" value="Genomic_DNA"/>
</dbReference>
<organism evidence="13 14">
    <name type="scientific">Thiorhodococcus fuscus</name>
    <dbReference type="NCBI Taxonomy" id="527200"/>
    <lineage>
        <taxon>Bacteria</taxon>
        <taxon>Pseudomonadati</taxon>
        <taxon>Pseudomonadota</taxon>
        <taxon>Gammaproteobacteria</taxon>
        <taxon>Chromatiales</taxon>
        <taxon>Chromatiaceae</taxon>
        <taxon>Thiorhodococcus</taxon>
    </lineage>
</organism>
<feature type="transmembrane region" description="Helical" evidence="11">
    <location>
        <begin position="51"/>
        <end position="75"/>
    </location>
</feature>
<keyword evidence="10 11" id="KW-0472">Membrane</keyword>
<evidence type="ECO:0000256" key="8">
    <source>
        <dbReference type="ARBA" id="ARBA00022989"/>
    </source>
</evidence>
<proteinExistence type="inferred from homology"/>
<dbReference type="PRINTS" id="PR01651">
    <property type="entry name" value="SECGEXPORT"/>
</dbReference>
<evidence type="ECO:0000256" key="6">
    <source>
        <dbReference type="ARBA" id="ARBA00022692"/>
    </source>
</evidence>
<comment type="subcellular location">
    <subcellularLocation>
        <location evidence="1 11">Cell membrane</location>
        <topology evidence="1 11">Multi-pass membrane protein</topology>
    </subcellularLocation>
</comment>
<keyword evidence="8 11" id="KW-1133">Transmembrane helix</keyword>
<evidence type="ECO:0000256" key="11">
    <source>
        <dbReference type="RuleBase" id="RU365087"/>
    </source>
</evidence>
<reference evidence="14" key="1">
    <citation type="journal article" date="2019" name="Int. J. Syst. Evol. Microbiol.">
        <title>The Global Catalogue of Microorganisms (GCM) 10K type strain sequencing project: providing services to taxonomists for standard genome sequencing and annotation.</title>
        <authorList>
            <consortium name="The Broad Institute Genomics Platform"/>
            <consortium name="The Broad Institute Genome Sequencing Center for Infectious Disease"/>
            <person name="Wu L."/>
            <person name="Ma J."/>
        </authorList>
    </citation>
    <scope>NUCLEOTIDE SEQUENCE [LARGE SCALE GENOMIC DNA]</scope>
    <source>
        <strain evidence="14">KACC 12597</strain>
    </source>
</reference>
<evidence type="ECO:0000256" key="3">
    <source>
        <dbReference type="ARBA" id="ARBA00017876"/>
    </source>
</evidence>
<keyword evidence="4 11" id="KW-0813">Transport</keyword>
<keyword evidence="14" id="KW-1185">Reference proteome</keyword>
<keyword evidence="9 11" id="KW-0811">Translocation</keyword>
<dbReference type="PANTHER" id="PTHR34182">
    <property type="entry name" value="PROTEIN-EXPORT MEMBRANE PROTEIN SECG"/>
    <property type="match status" value="1"/>
</dbReference>
<evidence type="ECO:0000256" key="9">
    <source>
        <dbReference type="ARBA" id="ARBA00023010"/>
    </source>
</evidence>
<evidence type="ECO:0000256" key="12">
    <source>
        <dbReference type="SAM" id="MobiDB-lite"/>
    </source>
</evidence>
<keyword evidence="5 11" id="KW-1003">Cell membrane</keyword>
<evidence type="ECO:0000256" key="4">
    <source>
        <dbReference type="ARBA" id="ARBA00022448"/>
    </source>
</evidence>
<sequence>MQTILTVFQVFLSLGLIGLVLIQHGKGADAGAAFGSGASSTVFGAQGSGSFLTRVTAIMATLFFLTSMALAYYAAQTSEPEGLMGKLDDTLVVPQAPQASPTSTADVPLVPGSDAASPQASDLPAVSVPSDGQNNDSASDAAVAAPDAKSE</sequence>
<comment type="similarity">
    <text evidence="2 11">Belongs to the SecG family.</text>
</comment>
<dbReference type="PANTHER" id="PTHR34182:SF1">
    <property type="entry name" value="PROTEIN-EXPORT MEMBRANE PROTEIN SECG"/>
    <property type="match status" value="1"/>
</dbReference>
<evidence type="ECO:0000313" key="13">
    <source>
        <dbReference type="EMBL" id="MFD2112451.1"/>
    </source>
</evidence>